<organism evidence="14 15">
    <name type="scientific">Cutibacterium acnes</name>
    <name type="common">Propionibacterium acnes</name>
    <dbReference type="NCBI Taxonomy" id="1747"/>
    <lineage>
        <taxon>Bacteria</taxon>
        <taxon>Bacillati</taxon>
        <taxon>Actinomycetota</taxon>
        <taxon>Actinomycetes</taxon>
        <taxon>Propionibacteriales</taxon>
        <taxon>Propionibacteriaceae</taxon>
        <taxon>Cutibacterium</taxon>
    </lineage>
</organism>
<feature type="binding site" evidence="11 12">
    <location>
        <begin position="58"/>
        <end position="61"/>
    </location>
    <ligand>
        <name>FAD</name>
        <dbReference type="ChEBI" id="CHEBI:57692"/>
    </ligand>
</feature>
<proteinExistence type="inferred from homology"/>
<protein>
    <recommendedName>
        <fullName evidence="11">Dihydroorotate dehydrogenase B (NAD(+)), electron transfer subunit</fullName>
    </recommendedName>
    <alternativeName>
        <fullName evidence="11">Dihydroorotate oxidase B, electron transfer subunit</fullName>
    </alternativeName>
</protein>
<evidence type="ECO:0000256" key="10">
    <source>
        <dbReference type="ARBA" id="ARBA00023014"/>
    </source>
</evidence>
<evidence type="ECO:0000256" key="8">
    <source>
        <dbReference type="ARBA" id="ARBA00022982"/>
    </source>
</evidence>
<accession>A0A8B2VRN6</accession>
<evidence type="ECO:0000256" key="5">
    <source>
        <dbReference type="ARBA" id="ARBA00022723"/>
    </source>
</evidence>
<keyword evidence="7 11" id="KW-0665">Pyrimidine biosynthesis</keyword>
<dbReference type="InterPro" id="IPR012165">
    <property type="entry name" value="Cyt_c3_hydrogenase_gsu"/>
</dbReference>
<dbReference type="InterPro" id="IPR017938">
    <property type="entry name" value="Riboflavin_synthase-like_b-brl"/>
</dbReference>
<evidence type="ECO:0000256" key="1">
    <source>
        <dbReference type="ARBA" id="ARBA00006422"/>
    </source>
</evidence>
<reference evidence="14 15" key="1">
    <citation type="submission" date="2017-02" db="EMBL/GenBank/DDBJ databases">
        <title>Prevalence of linear plasmids in Cutibacterium acnes isolates obtained from cancerous prostatic tissue.</title>
        <authorList>
            <person name="Davidsson S."/>
            <person name="Bruggemann H."/>
        </authorList>
    </citation>
    <scope>NUCLEOTIDE SEQUENCE [LARGE SCALE GENOMIC DNA]</scope>
    <source>
        <strain evidence="14 15">11-78</strain>
    </source>
</reference>
<dbReference type="InterPro" id="IPR050353">
    <property type="entry name" value="PyrK_electron_transfer"/>
</dbReference>
<dbReference type="GO" id="GO:0051537">
    <property type="term" value="F:2 iron, 2 sulfur cluster binding"/>
    <property type="evidence" value="ECO:0007669"/>
    <property type="project" value="UniProtKB-KW"/>
</dbReference>
<dbReference type="OrthoDB" id="9796486at2"/>
<comment type="similarity">
    <text evidence="1 11">Belongs to the PyrK family.</text>
</comment>
<sequence>MTKTTGFRRGPQMMRLADRHEIATGIYSVRLIPHEPVPHVVPGTFLDLLLGGGHVLRRPLSIADADDEGYTLVFRVVGKGTDTLSVKPIGAEVDVLGPLGHGFDVDAVQPEGRALLIGGGVGIPPLYLLGRRLVERGVEVQFRLGFRDRNDIFWAERFGQLGEVLVSTDDGSVGTKGTVAQIAETDEARRFVPDLVQACGPLPMLRWVKSALAPTVRTQLSLEERMACGVGACYACVVGDARNPDHQFRVCFDGPVLAAEEVLL</sequence>
<dbReference type="GO" id="GO:0009055">
    <property type="term" value="F:electron transfer activity"/>
    <property type="evidence" value="ECO:0007669"/>
    <property type="project" value="UniProtKB-UniRule"/>
</dbReference>
<keyword evidence="10 11" id="KW-0411">Iron-sulfur</keyword>
<dbReference type="PIRSF" id="PIRSF006816">
    <property type="entry name" value="Cyc3_hyd_g"/>
    <property type="match status" value="1"/>
</dbReference>
<evidence type="ECO:0000256" key="4">
    <source>
        <dbReference type="ARBA" id="ARBA00022714"/>
    </source>
</evidence>
<evidence type="ECO:0000313" key="14">
    <source>
        <dbReference type="EMBL" id="PGF36476.1"/>
    </source>
</evidence>
<dbReference type="AlphaFoldDB" id="A0A8B2VRN6"/>
<comment type="pathway">
    <text evidence="11">Pyrimidine metabolism; UMP biosynthesis via de novo pathway; orotate from (S)-dihydroorotate (NAD(+) route): step 1/1.</text>
</comment>
<dbReference type="Gene3D" id="2.10.240.10">
    <property type="entry name" value="Dihydroorotate dehydrogenase, electron transfer subunit"/>
    <property type="match status" value="1"/>
</dbReference>
<dbReference type="GO" id="GO:0050660">
    <property type="term" value="F:flavin adenine dinucleotide binding"/>
    <property type="evidence" value="ECO:0007669"/>
    <property type="project" value="InterPro"/>
</dbReference>
<dbReference type="InterPro" id="IPR037117">
    <property type="entry name" value="Dihydroorotate_DH_ele_sf"/>
</dbReference>
<dbReference type="CDD" id="cd06218">
    <property type="entry name" value="DHOD_e_trans"/>
    <property type="match status" value="1"/>
</dbReference>
<evidence type="ECO:0000256" key="6">
    <source>
        <dbReference type="ARBA" id="ARBA00022827"/>
    </source>
</evidence>
<feature type="binding site" evidence="11 13">
    <location>
        <position position="228"/>
    </location>
    <ligand>
        <name>[2Fe-2S] cluster</name>
        <dbReference type="ChEBI" id="CHEBI:190135"/>
    </ligand>
</feature>
<keyword evidence="5 11" id="KW-0479">Metal-binding</keyword>
<dbReference type="Proteomes" id="UP000226191">
    <property type="component" value="Unassembled WGS sequence"/>
</dbReference>
<keyword evidence="2 11" id="KW-0813">Transport</keyword>
<comment type="cofactor">
    <cofactor evidence="11">
        <name>[2Fe-2S] cluster</name>
        <dbReference type="ChEBI" id="CHEBI:190135"/>
    </cofactor>
    <text evidence="11">Binds 1 [2Fe-2S] cluster per subunit.</text>
</comment>
<name>A0A8B2VRN6_CUTAC</name>
<comment type="cofactor">
    <cofactor evidence="11 12">
        <name>FAD</name>
        <dbReference type="ChEBI" id="CHEBI:57692"/>
    </cofactor>
    <text evidence="11 12">Binds 1 FAD per subunit.</text>
</comment>
<evidence type="ECO:0000256" key="11">
    <source>
        <dbReference type="HAMAP-Rule" id="MF_01211"/>
    </source>
</evidence>
<dbReference type="PANTHER" id="PTHR43513:SF3">
    <property type="entry name" value="DIHYDROOROTATE DEHYDROGENASE B (NAD(+)), ELECTRON TRANSFER SUBUNIT-RELATED"/>
    <property type="match status" value="1"/>
</dbReference>
<dbReference type="PROSITE" id="PS51384">
    <property type="entry name" value="FAD_FR"/>
    <property type="match status" value="1"/>
</dbReference>
<dbReference type="GeneID" id="92856968"/>
<keyword evidence="3 11" id="KW-0285">Flavoprotein</keyword>
<dbReference type="GO" id="GO:0016491">
    <property type="term" value="F:oxidoreductase activity"/>
    <property type="evidence" value="ECO:0007669"/>
    <property type="project" value="InterPro"/>
</dbReference>
<keyword evidence="4 11" id="KW-0001">2Fe-2S</keyword>
<feature type="binding site" evidence="11 12">
    <location>
        <begin position="73"/>
        <end position="75"/>
    </location>
    <ligand>
        <name>FAD</name>
        <dbReference type="ChEBI" id="CHEBI:57692"/>
    </ligand>
</feature>
<dbReference type="Pfam" id="PF10418">
    <property type="entry name" value="DHODB_Fe-S_bind"/>
    <property type="match status" value="1"/>
</dbReference>
<keyword evidence="6 11" id="KW-0274">FAD</keyword>
<keyword evidence="9 11" id="KW-0408">Iron</keyword>
<dbReference type="InterPro" id="IPR023455">
    <property type="entry name" value="Dihydroorotate_DHASE_ETsu"/>
</dbReference>
<dbReference type="GO" id="GO:0046872">
    <property type="term" value="F:metal ion binding"/>
    <property type="evidence" value="ECO:0007669"/>
    <property type="project" value="UniProtKB-KW"/>
</dbReference>
<comment type="subunit">
    <text evidence="11">Heterotetramer of 2 PyrK and 2 PyrD type B subunits.</text>
</comment>
<comment type="caution">
    <text evidence="14">The sequence shown here is derived from an EMBL/GenBank/DDBJ whole genome shotgun (WGS) entry which is preliminary data.</text>
</comment>
<dbReference type="RefSeq" id="WP_002515545.1">
    <property type="nucleotide sequence ID" value="NZ_AP022844.1"/>
</dbReference>
<evidence type="ECO:0000256" key="3">
    <source>
        <dbReference type="ARBA" id="ARBA00022630"/>
    </source>
</evidence>
<comment type="cofactor">
    <cofactor evidence="13">
        <name>[2Fe-2S] cluster</name>
        <dbReference type="ChEBI" id="CHEBI:190135"/>
    </cofactor>
    <text evidence="13">Binds 1 [2Fe-2S] cluster per subunit.</text>
</comment>
<feature type="binding site" evidence="11 13">
    <location>
        <position position="236"/>
    </location>
    <ligand>
        <name>[2Fe-2S] cluster</name>
        <dbReference type="ChEBI" id="CHEBI:190135"/>
    </ligand>
</feature>
<dbReference type="InterPro" id="IPR039261">
    <property type="entry name" value="FNR_nucleotide-bd"/>
</dbReference>
<evidence type="ECO:0000256" key="7">
    <source>
        <dbReference type="ARBA" id="ARBA00022975"/>
    </source>
</evidence>
<feature type="binding site" evidence="11 13">
    <location>
        <position position="251"/>
    </location>
    <ligand>
        <name>[2Fe-2S] cluster</name>
        <dbReference type="ChEBI" id="CHEBI:190135"/>
    </ligand>
</feature>
<evidence type="ECO:0000313" key="15">
    <source>
        <dbReference type="Proteomes" id="UP000226191"/>
    </source>
</evidence>
<feature type="binding site" evidence="11 12">
    <location>
        <begin position="80"/>
        <end position="81"/>
    </location>
    <ligand>
        <name>FAD</name>
        <dbReference type="ChEBI" id="CHEBI:57692"/>
    </ligand>
</feature>
<dbReference type="SUPFAM" id="SSF63380">
    <property type="entry name" value="Riboflavin synthase domain-like"/>
    <property type="match status" value="1"/>
</dbReference>
<keyword evidence="8 11" id="KW-0249">Electron transport</keyword>
<dbReference type="EMBL" id="MVCE01000001">
    <property type="protein sequence ID" value="PGF36476.1"/>
    <property type="molecule type" value="Genomic_DNA"/>
</dbReference>
<dbReference type="PANTHER" id="PTHR43513">
    <property type="entry name" value="DIHYDROOROTATE DEHYDROGENASE B (NAD(+)), ELECTRON TRANSFER SUBUNIT"/>
    <property type="match status" value="1"/>
</dbReference>
<dbReference type="InterPro" id="IPR017927">
    <property type="entry name" value="FAD-bd_FR_type"/>
</dbReference>
<comment type="function">
    <text evidence="11">Responsible for channeling the electrons from the oxidation of dihydroorotate from the FMN redox center in the PyrD type B subunit to the ultimate electron acceptor NAD(+).</text>
</comment>
<dbReference type="InterPro" id="IPR019480">
    <property type="entry name" value="Dihydroorotate_DH_Fe-S-bd"/>
</dbReference>
<evidence type="ECO:0000256" key="13">
    <source>
        <dbReference type="PIRSR" id="PIRSR006816-2"/>
    </source>
</evidence>
<feature type="binding site" evidence="11 13">
    <location>
        <position position="233"/>
    </location>
    <ligand>
        <name>[2Fe-2S] cluster</name>
        <dbReference type="ChEBI" id="CHEBI:190135"/>
    </ligand>
</feature>
<dbReference type="GO" id="GO:0044205">
    <property type="term" value="P:'de novo' UMP biosynthetic process"/>
    <property type="evidence" value="ECO:0007669"/>
    <property type="project" value="UniProtKB-UniRule"/>
</dbReference>
<evidence type="ECO:0000256" key="9">
    <source>
        <dbReference type="ARBA" id="ARBA00023004"/>
    </source>
</evidence>
<dbReference type="Gene3D" id="3.40.50.80">
    <property type="entry name" value="Nucleotide-binding domain of ferredoxin-NADP reductase (FNR) module"/>
    <property type="match status" value="1"/>
</dbReference>
<gene>
    <name evidence="11" type="primary">pyrK</name>
    <name evidence="14" type="ORF">B1B09_02310</name>
</gene>
<dbReference type="Gene3D" id="2.40.30.10">
    <property type="entry name" value="Translation factors"/>
    <property type="match status" value="1"/>
</dbReference>
<dbReference type="HAMAP" id="MF_01211">
    <property type="entry name" value="DHODB_Fe_S_bind"/>
    <property type="match status" value="1"/>
</dbReference>
<dbReference type="SUPFAM" id="SSF52343">
    <property type="entry name" value="Ferredoxin reductase-like, C-terminal NADP-linked domain"/>
    <property type="match status" value="1"/>
</dbReference>
<evidence type="ECO:0000256" key="12">
    <source>
        <dbReference type="PIRSR" id="PIRSR006816-1"/>
    </source>
</evidence>
<evidence type="ECO:0000256" key="2">
    <source>
        <dbReference type="ARBA" id="ARBA00022448"/>
    </source>
</evidence>